<protein>
    <recommendedName>
        <fullName evidence="7">Putative NAD(P)H nitroreductase</fullName>
        <ecNumber evidence="7">1.-.-.-</ecNumber>
    </recommendedName>
</protein>
<evidence type="ECO:0000313" key="11">
    <source>
        <dbReference type="Proteomes" id="UP000093476"/>
    </source>
</evidence>
<keyword evidence="11" id="KW-1185">Reference proteome</keyword>
<dbReference type="PATRIC" id="fig|286156.4.peg.2111"/>
<evidence type="ECO:0000256" key="3">
    <source>
        <dbReference type="ARBA" id="ARBA00022643"/>
    </source>
</evidence>
<keyword evidence="3 7" id="KW-0288">FMN</keyword>
<evidence type="ECO:0000256" key="4">
    <source>
        <dbReference type="ARBA" id="ARBA00022857"/>
    </source>
</evidence>
<reference evidence="10 11" key="1">
    <citation type="submission" date="2015-12" db="EMBL/GenBank/DDBJ databases">
        <title>Genome comparisons provide insights into the role of secondary metabolites in the pathogenic phase of the Photorhabdus life cycle.</title>
        <authorList>
            <person name="Tobias N.J."/>
            <person name="Mishra B."/>
            <person name="Gupta D.K."/>
            <person name="Thines M."/>
            <person name="Stinear T.P."/>
            <person name="Bode H.B."/>
        </authorList>
    </citation>
    <scope>NUCLEOTIDE SEQUENCE [LARGE SCALE GENOMIC DNA]</scope>
    <source>
        <strain evidence="10 11">PB68.1</strain>
    </source>
</reference>
<dbReference type="PIRSF" id="PIRSF000232">
    <property type="entry name" value="YdjA"/>
    <property type="match status" value="1"/>
</dbReference>
<dbReference type="Proteomes" id="UP000093476">
    <property type="component" value="Unassembled WGS sequence"/>
</dbReference>
<dbReference type="InterPro" id="IPR000415">
    <property type="entry name" value="Nitroreductase-like"/>
</dbReference>
<keyword evidence="4 7" id="KW-0521">NADP</keyword>
<keyword evidence="5 7" id="KW-0560">Oxidoreductase</keyword>
<evidence type="ECO:0000256" key="6">
    <source>
        <dbReference type="ARBA" id="ARBA00023027"/>
    </source>
</evidence>
<dbReference type="RefSeq" id="WP_036774906.1">
    <property type="nucleotide sequence ID" value="NZ_CAWMQZ010000069.1"/>
</dbReference>
<proteinExistence type="inferred from homology"/>
<evidence type="ECO:0000313" key="10">
    <source>
        <dbReference type="EMBL" id="OCQ52961.1"/>
    </source>
</evidence>
<dbReference type="NCBIfam" id="NF008088">
    <property type="entry name" value="PRK10828.1"/>
    <property type="match status" value="1"/>
</dbReference>
<comment type="similarity">
    <text evidence="1 7">Belongs to the nitroreductase family.</text>
</comment>
<name>A0A1C0U4Y2_9GAMM</name>
<dbReference type="Gene3D" id="3.40.109.10">
    <property type="entry name" value="NADH Oxidase"/>
    <property type="match status" value="1"/>
</dbReference>
<dbReference type="InterPro" id="IPR052530">
    <property type="entry name" value="NAD(P)H_nitroreductase"/>
</dbReference>
<keyword evidence="2 7" id="KW-0285">Flavoprotein</keyword>
<dbReference type="EMBL" id="LOMY01000069">
    <property type="protein sequence ID" value="OCQ52961.1"/>
    <property type="molecule type" value="Genomic_DNA"/>
</dbReference>
<keyword evidence="6 7" id="KW-0520">NAD</keyword>
<feature type="binding site" description="in other chain" evidence="8">
    <location>
        <begin position="10"/>
        <end position="12"/>
    </location>
    <ligand>
        <name>FMN</name>
        <dbReference type="ChEBI" id="CHEBI:58210"/>
        <note>ligand shared between dimeric partners</note>
    </ligand>
</feature>
<organism evidence="10 11">
    <name type="scientific">Photorhabdus australis subsp. thailandensis</name>
    <dbReference type="NCBI Taxonomy" id="2805096"/>
    <lineage>
        <taxon>Bacteria</taxon>
        <taxon>Pseudomonadati</taxon>
        <taxon>Pseudomonadota</taxon>
        <taxon>Gammaproteobacteria</taxon>
        <taxon>Enterobacterales</taxon>
        <taxon>Morganellaceae</taxon>
        <taxon>Photorhabdus</taxon>
    </lineage>
</organism>
<dbReference type="PANTHER" id="PTHR43821:SF1">
    <property type="entry name" value="NAD(P)H NITROREDUCTASE YDJA-RELATED"/>
    <property type="match status" value="1"/>
</dbReference>
<evidence type="ECO:0000256" key="1">
    <source>
        <dbReference type="ARBA" id="ARBA00007118"/>
    </source>
</evidence>
<feature type="domain" description="Nitroreductase" evidence="9">
    <location>
        <begin position="8"/>
        <end position="161"/>
    </location>
</feature>
<feature type="binding site" description="in other chain" evidence="8">
    <location>
        <begin position="131"/>
        <end position="133"/>
    </location>
    <ligand>
        <name>FMN</name>
        <dbReference type="ChEBI" id="CHEBI:58210"/>
        <note>ligand shared between dimeric partners</note>
    </ligand>
</feature>
<dbReference type="GO" id="GO:0016491">
    <property type="term" value="F:oxidoreductase activity"/>
    <property type="evidence" value="ECO:0007669"/>
    <property type="project" value="UniProtKB-UniRule"/>
</dbReference>
<feature type="binding site" evidence="8">
    <location>
        <position position="35"/>
    </location>
    <ligand>
        <name>FMN</name>
        <dbReference type="ChEBI" id="CHEBI:58210"/>
        <note>ligand shared between dimeric partners</note>
    </ligand>
</feature>
<comment type="caution">
    <text evidence="10">The sequence shown here is derived from an EMBL/GenBank/DDBJ whole genome shotgun (WGS) entry which is preliminary data.</text>
</comment>
<dbReference type="SUPFAM" id="SSF55469">
    <property type="entry name" value="FMN-dependent nitroreductase-like"/>
    <property type="match status" value="1"/>
</dbReference>
<sequence>MDALELLLNRRSASRLTTPAPQGEALQNILAAGMRAPDHGALRPWHFIVMQNEGIERFSQLLHQAAVNSNQGIEAEEKAKNAPYRAPLIISVIAKVTENSKIPEWEQVVAASCAVHAMQMAAVAQGFGGIWRSGAWTDNDTVRAGLGCNEHDKIVGFLYLGTPALKASGKVAMPDMTNFVSYF</sequence>
<evidence type="ECO:0000256" key="2">
    <source>
        <dbReference type="ARBA" id="ARBA00022630"/>
    </source>
</evidence>
<dbReference type="STRING" id="286156.Ppb6_01854"/>
<gene>
    <name evidence="10" type="primary">ydjA</name>
    <name evidence="10" type="ORF">Ppb6_01854</name>
</gene>
<dbReference type="InterPro" id="IPR029479">
    <property type="entry name" value="Nitroreductase"/>
</dbReference>
<evidence type="ECO:0000256" key="7">
    <source>
        <dbReference type="PIRNR" id="PIRNR000232"/>
    </source>
</evidence>
<evidence type="ECO:0000256" key="5">
    <source>
        <dbReference type="ARBA" id="ARBA00023002"/>
    </source>
</evidence>
<dbReference type="AlphaFoldDB" id="A0A1C0U4Y2"/>
<dbReference type="InterPro" id="IPR026021">
    <property type="entry name" value="YdjA-like"/>
</dbReference>
<evidence type="ECO:0000259" key="9">
    <source>
        <dbReference type="Pfam" id="PF00881"/>
    </source>
</evidence>
<dbReference type="Pfam" id="PF00881">
    <property type="entry name" value="Nitroreductase"/>
    <property type="match status" value="1"/>
</dbReference>
<comment type="cofactor">
    <cofactor evidence="8">
        <name>FMN</name>
        <dbReference type="ChEBI" id="CHEBI:58210"/>
    </cofactor>
    <text evidence="8">Binds 1 FMN per subunit.</text>
</comment>
<evidence type="ECO:0000256" key="8">
    <source>
        <dbReference type="PIRSR" id="PIRSR000232-1"/>
    </source>
</evidence>
<dbReference type="EC" id="1.-.-.-" evidence="7"/>
<feature type="binding site" evidence="8">
    <location>
        <position position="39"/>
    </location>
    <ligand>
        <name>FMN</name>
        <dbReference type="ChEBI" id="CHEBI:58210"/>
        <note>ligand shared between dimeric partners</note>
    </ligand>
</feature>
<dbReference type="PANTHER" id="PTHR43821">
    <property type="entry name" value="NAD(P)H NITROREDUCTASE YDJA-RELATED"/>
    <property type="match status" value="1"/>
</dbReference>
<dbReference type="CDD" id="cd02135">
    <property type="entry name" value="YdjA-like"/>
    <property type="match status" value="1"/>
</dbReference>
<accession>A0A1C0U4Y2</accession>